<dbReference type="STRING" id="283909.R7TIH4"/>
<dbReference type="OrthoDB" id="412155at2759"/>
<dbReference type="Proteomes" id="UP000014760">
    <property type="component" value="Unassembled WGS sequence"/>
</dbReference>
<dbReference type="EnsemblMetazoa" id="CapteT223854">
    <property type="protein sequence ID" value="CapteP223854"/>
    <property type="gene ID" value="CapteG223854"/>
</dbReference>
<evidence type="ECO:0000313" key="2">
    <source>
        <dbReference type="EMBL" id="ELT93539.1"/>
    </source>
</evidence>
<dbReference type="HOGENOM" id="CLU_668307_0_0_1"/>
<dbReference type="PANTHER" id="PTHR23282:SF101">
    <property type="entry name" value="MAM DOMAIN-CONTAINING PROTEIN"/>
    <property type="match status" value="1"/>
</dbReference>
<dbReference type="InterPro" id="IPR013320">
    <property type="entry name" value="ConA-like_dom_sf"/>
</dbReference>
<accession>R7TIH4</accession>
<evidence type="ECO:0000259" key="1">
    <source>
        <dbReference type="PROSITE" id="PS50060"/>
    </source>
</evidence>
<evidence type="ECO:0000313" key="4">
    <source>
        <dbReference type="Proteomes" id="UP000014760"/>
    </source>
</evidence>
<dbReference type="GO" id="GO:0016020">
    <property type="term" value="C:membrane"/>
    <property type="evidence" value="ECO:0007669"/>
    <property type="project" value="InterPro"/>
</dbReference>
<proteinExistence type="predicted"/>
<sequence length="412" mass="45699">MVMPSINFLNFSILKSLNGKTSLRSCRQHALLVMLAACFAQVRSQFSSVIKTLEPTDIQPGGQFLLANEPFAYGNDVVRRLVFLPSQAQKSWVDVETTLPDGTIFQFMLYVHDDVRSSSGATTIPVRVQIWRQTLREDVDDTELREIPFQLVWEARVEVKTSYVDGALYKYSIQGGVSVKQGDRIGWTYENNVGPISFEYSENSNAHRTYFRNVESNELPVVGEDYFFSSGYLPSTFSIAVSLVPVSLNGVIFECTFDGGFCTMTQTGSILFERLTSSTPSADTGPSSGEGGFGFFIFIETSDPRVPGDYGRIRTPNLNFLGRICVSFWYHMYGVHIGSLNVYSQSAGDGDNLLLSLIGEKGNIWKHQNISVFIDQPETRIVWEAVKGDGYQGDIGLDSIKISDGACLNTGP</sequence>
<reference evidence="3" key="3">
    <citation type="submission" date="2015-06" db="UniProtKB">
        <authorList>
            <consortium name="EnsemblMetazoa"/>
        </authorList>
    </citation>
    <scope>IDENTIFICATION</scope>
</reference>
<dbReference type="Pfam" id="PF00629">
    <property type="entry name" value="MAM"/>
    <property type="match status" value="1"/>
</dbReference>
<dbReference type="InterPro" id="IPR000998">
    <property type="entry name" value="MAM_dom"/>
</dbReference>
<reference evidence="4" key="1">
    <citation type="submission" date="2012-12" db="EMBL/GenBank/DDBJ databases">
        <authorList>
            <person name="Hellsten U."/>
            <person name="Grimwood J."/>
            <person name="Chapman J.A."/>
            <person name="Shapiro H."/>
            <person name="Aerts A."/>
            <person name="Otillar R.P."/>
            <person name="Terry A.Y."/>
            <person name="Boore J.L."/>
            <person name="Simakov O."/>
            <person name="Marletaz F."/>
            <person name="Cho S.-J."/>
            <person name="Edsinger-Gonzales E."/>
            <person name="Havlak P."/>
            <person name="Kuo D.-H."/>
            <person name="Larsson T."/>
            <person name="Lv J."/>
            <person name="Arendt D."/>
            <person name="Savage R."/>
            <person name="Osoegawa K."/>
            <person name="de Jong P."/>
            <person name="Lindberg D.R."/>
            <person name="Seaver E.C."/>
            <person name="Weisblat D.A."/>
            <person name="Putnam N.H."/>
            <person name="Grigoriev I.V."/>
            <person name="Rokhsar D.S."/>
        </authorList>
    </citation>
    <scope>NUCLEOTIDE SEQUENCE</scope>
    <source>
        <strain evidence="4">I ESC-2004</strain>
    </source>
</reference>
<feature type="domain" description="MAM" evidence="1">
    <location>
        <begin position="253"/>
        <end position="409"/>
    </location>
</feature>
<dbReference type="AlphaFoldDB" id="R7TIH4"/>
<feature type="non-terminal residue" evidence="2">
    <location>
        <position position="412"/>
    </location>
</feature>
<keyword evidence="4" id="KW-1185">Reference proteome</keyword>
<dbReference type="PROSITE" id="PS50060">
    <property type="entry name" value="MAM_2"/>
    <property type="match status" value="1"/>
</dbReference>
<evidence type="ECO:0000313" key="3">
    <source>
        <dbReference type="EnsemblMetazoa" id="CapteP223854"/>
    </source>
</evidence>
<dbReference type="EMBL" id="KB309695">
    <property type="protein sequence ID" value="ELT93539.1"/>
    <property type="molecule type" value="Genomic_DNA"/>
</dbReference>
<protein>
    <recommendedName>
        <fullName evidence="1">MAM domain-containing protein</fullName>
    </recommendedName>
</protein>
<gene>
    <name evidence="2" type="ORF">CAPTEDRAFT_223854</name>
</gene>
<name>R7TIH4_CAPTE</name>
<organism evidence="2">
    <name type="scientific">Capitella teleta</name>
    <name type="common">Polychaete worm</name>
    <dbReference type="NCBI Taxonomy" id="283909"/>
    <lineage>
        <taxon>Eukaryota</taxon>
        <taxon>Metazoa</taxon>
        <taxon>Spiralia</taxon>
        <taxon>Lophotrochozoa</taxon>
        <taxon>Annelida</taxon>
        <taxon>Polychaeta</taxon>
        <taxon>Sedentaria</taxon>
        <taxon>Scolecida</taxon>
        <taxon>Capitellidae</taxon>
        <taxon>Capitella</taxon>
    </lineage>
</organism>
<dbReference type="SMART" id="SM00137">
    <property type="entry name" value="MAM"/>
    <property type="match status" value="1"/>
</dbReference>
<dbReference type="CDD" id="cd06263">
    <property type="entry name" value="MAM"/>
    <property type="match status" value="1"/>
</dbReference>
<dbReference type="EMBL" id="AMQN01012691">
    <property type="status" value="NOT_ANNOTATED_CDS"/>
    <property type="molecule type" value="Genomic_DNA"/>
</dbReference>
<dbReference type="SUPFAM" id="SSF49899">
    <property type="entry name" value="Concanavalin A-like lectins/glucanases"/>
    <property type="match status" value="1"/>
</dbReference>
<dbReference type="Gene3D" id="2.60.120.200">
    <property type="match status" value="1"/>
</dbReference>
<dbReference type="InterPro" id="IPR051560">
    <property type="entry name" value="MAM_domain-containing"/>
</dbReference>
<reference evidence="2 4" key="2">
    <citation type="journal article" date="2013" name="Nature">
        <title>Insights into bilaterian evolution from three spiralian genomes.</title>
        <authorList>
            <person name="Simakov O."/>
            <person name="Marletaz F."/>
            <person name="Cho S.J."/>
            <person name="Edsinger-Gonzales E."/>
            <person name="Havlak P."/>
            <person name="Hellsten U."/>
            <person name="Kuo D.H."/>
            <person name="Larsson T."/>
            <person name="Lv J."/>
            <person name="Arendt D."/>
            <person name="Savage R."/>
            <person name="Osoegawa K."/>
            <person name="de Jong P."/>
            <person name="Grimwood J."/>
            <person name="Chapman J.A."/>
            <person name="Shapiro H."/>
            <person name="Aerts A."/>
            <person name="Otillar R.P."/>
            <person name="Terry A.Y."/>
            <person name="Boore J.L."/>
            <person name="Grigoriev I.V."/>
            <person name="Lindberg D.R."/>
            <person name="Seaver E.C."/>
            <person name="Weisblat D.A."/>
            <person name="Putnam N.H."/>
            <person name="Rokhsar D.S."/>
        </authorList>
    </citation>
    <scope>NUCLEOTIDE SEQUENCE</scope>
    <source>
        <strain evidence="2 4">I ESC-2004</strain>
    </source>
</reference>
<dbReference type="PANTHER" id="PTHR23282">
    <property type="entry name" value="APICAL ENDOSOMAL GLYCOPROTEIN PRECURSOR"/>
    <property type="match status" value="1"/>
</dbReference>